<accession>A0A7S4H887</accession>
<dbReference type="Pfam" id="PF08241">
    <property type="entry name" value="Methyltransf_11"/>
    <property type="match status" value="1"/>
</dbReference>
<sequence>MNLLLTALLLAVKCVSLDAFSRFAMSPLSCPHSSDCSRFNRQRAQQFLLSRCVRGTARRRSATLIFASEQNALDLAQQSREGDVEADGSDSQHAVFLSSQERSSAPVIVHDASTLLHENDKNKSGGSRVTPAIRSRFHEFETPESEDEREQWRQSWRHAKPQQTLYLQGHPRDRWIPMRIPLSLNELFNLLDEPSVARALKDPQQRNYWIYHTGRTLFFFLSNVLAALLQMKVEPDWRPWVYGKNYRRELAAALKRIAMSGEKKSSGEFKSATKIPSAERVGRLFGSIFELYRRDCMNIVYGIYRYPYDASLRHRQFNPVYVRQKFLDTLNEAILMGSRRAKGEGGKREVRRQVLLREAQALGGVVIVNDPLREDEDLFNDRYLLGDLSQYPDYYLQNFHWQTDGWLSTKSARTYEYTTESLFSGSQDAMQRQSFVSVSEHISLLKGIKEEHEMKLLEVACGTGRLHTFIKDNWPTIESVASDLSPYYLQVAEENMQYFAEYTRSVTGREISFPKFVQAKAEDLPFDDEEFDIVTCTYLFHEIPFPVRKEVASEMFRVLEPGGIAVITDSFQKGDIPERDHIGKRFPANYHEPYYMSYFENTDLVKIYQEAGFVLRTHQCAHLSKVLTFEKPGGSHAKIRPYALWAIV</sequence>
<dbReference type="InterPro" id="IPR013216">
    <property type="entry name" value="Methyltransf_11"/>
</dbReference>
<feature type="signal peptide" evidence="1">
    <location>
        <begin position="1"/>
        <end position="19"/>
    </location>
</feature>
<proteinExistence type="predicted"/>
<dbReference type="InterPro" id="IPR050508">
    <property type="entry name" value="Methyltransf_Superfamily"/>
</dbReference>
<dbReference type="CDD" id="cd02440">
    <property type="entry name" value="AdoMet_MTases"/>
    <property type="match status" value="1"/>
</dbReference>
<feature type="domain" description="Methyltransferase type 11" evidence="2">
    <location>
        <begin position="457"/>
        <end position="567"/>
    </location>
</feature>
<dbReference type="GO" id="GO:0008757">
    <property type="term" value="F:S-adenosylmethionine-dependent methyltransferase activity"/>
    <property type="evidence" value="ECO:0007669"/>
    <property type="project" value="InterPro"/>
</dbReference>
<organism evidence="3">
    <name type="scientific">Guillardia theta</name>
    <name type="common">Cryptophyte</name>
    <name type="synonym">Cryptomonas phi</name>
    <dbReference type="NCBI Taxonomy" id="55529"/>
    <lineage>
        <taxon>Eukaryota</taxon>
        <taxon>Cryptophyceae</taxon>
        <taxon>Pyrenomonadales</taxon>
        <taxon>Geminigeraceae</taxon>
        <taxon>Guillardia</taxon>
    </lineage>
</organism>
<feature type="chain" id="PRO_5031026515" description="Methyltransferase type 11 domain-containing protein" evidence="1">
    <location>
        <begin position="20"/>
        <end position="648"/>
    </location>
</feature>
<evidence type="ECO:0000313" key="3">
    <source>
        <dbReference type="EMBL" id="CAE2190830.1"/>
    </source>
</evidence>
<dbReference type="AlphaFoldDB" id="A0A7S4H887"/>
<keyword evidence="1" id="KW-0732">Signal</keyword>
<name>A0A7S4H887_GUITH</name>
<evidence type="ECO:0000256" key="1">
    <source>
        <dbReference type="SAM" id="SignalP"/>
    </source>
</evidence>
<gene>
    <name evidence="3" type="ORF">GTHE00462_LOCUS141</name>
</gene>
<dbReference type="Gene3D" id="3.40.50.150">
    <property type="entry name" value="Vaccinia Virus protein VP39"/>
    <property type="match status" value="1"/>
</dbReference>
<dbReference type="InterPro" id="IPR029063">
    <property type="entry name" value="SAM-dependent_MTases_sf"/>
</dbReference>
<evidence type="ECO:0000259" key="2">
    <source>
        <dbReference type="Pfam" id="PF08241"/>
    </source>
</evidence>
<dbReference type="PANTHER" id="PTHR42912:SF81">
    <property type="entry name" value="METHYLTRANSFERASE DOMAIN-CONTAINING PROTEIN"/>
    <property type="match status" value="1"/>
</dbReference>
<dbReference type="EMBL" id="HBKN01000161">
    <property type="protein sequence ID" value="CAE2190830.1"/>
    <property type="molecule type" value="Transcribed_RNA"/>
</dbReference>
<dbReference type="SUPFAM" id="SSF53335">
    <property type="entry name" value="S-adenosyl-L-methionine-dependent methyltransferases"/>
    <property type="match status" value="1"/>
</dbReference>
<protein>
    <recommendedName>
        <fullName evidence="2">Methyltransferase type 11 domain-containing protein</fullName>
    </recommendedName>
</protein>
<reference evidence="3" key="1">
    <citation type="submission" date="2021-01" db="EMBL/GenBank/DDBJ databases">
        <authorList>
            <person name="Corre E."/>
            <person name="Pelletier E."/>
            <person name="Niang G."/>
            <person name="Scheremetjew M."/>
            <person name="Finn R."/>
            <person name="Kale V."/>
            <person name="Holt S."/>
            <person name="Cochrane G."/>
            <person name="Meng A."/>
            <person name="Brown T."/>
            <person name="Cohen L."/>
        </authorList>
    </citation>
    <scope>NUCLEOTIDE SEQUENCE</scope>
    <source>
        <strain evidence="3">CCMP 2712</strain>
    </source>
</reference>
<dbReference type="PANTHER" id="PTHR42912">
    <property type="entry name" value="METHYLTRANSFERASE"/>
    <property type="match status" value="1"/>
</dbReference>